<dbReference type="PROSITE" id="PS00450">
    <property type="entry name" value="ACONITASE_1"/>
    <property type="match status" value="1"/>
</dbReference>
<comment type="similarity">
    <text evidence="2">Belongs to the aconitase/IPM isomerase family.</text>
</comment>
<evidence type="ECO:0000256" key="3">
    <source>
        <dbReference type="ARBA" id="ARBA00022723"/>
    </source>
</evidence>
<dbReference type="PANTHER" id="PTHR43160">
    <property type="entry name" value="ACONITATE HYDRATASE B"/>
    <property type="match status" value="1"/>
</dbReference>
<reference evidence="7 8" key="1">
    <citation type="submission" date="2016-03" db="EMBL/GenBank/DDBJ databases">
        <authorList>
            <person name="Ploux O."/>
        </authorList>
    </citation>
    <scope>NUCLEOTIDE SEQUENCE [LARGE SCALE GENOMIC DNA]</scope>
    <source>
        <strain evidence="7 8">UAMH 11012</strain>
    </source>
</reference>
<dbReference type="Pfam" id="PF00330">
    <property type="entry name" value="Aconitase"/>
    <property type="match status" value="2"/>
</dbReference>
<dbReference type="FunFam" id="3.30.499.10:FF:000004">
    <property type="entry name" value="Aconitate hydratase, mitochondrial"/>
    <property type="match status" value="1"/>
</dbReference>
<dbReference type="Gene3D" id="3.40.1060.10">
    <property type="entry name" value="Aconitase, Domain 2"/>
    <property type="match status" value="1"/>
</dbReference>
<keyword evidence="5" id="KW-0411">Iron-sulfur</keyword>
<evidence type="ECO:0000256" key="5">
    <source>
        <dbReference type="ARBA" id="ARBA00023014"/>
    </source>
</evidence>
<feature type="domain" description="Aconitase/3-isopropylmalate dehydratase large subunit alpha/beta/alpha" evidence="6">
    <location>
        <begin position="100"/>
        <end position="301"/>
    </location>
</feature>
<dbReference type="GO" id="GO:0003994">
    <property type="term" value="F:aconitate hydratase activity"/>
    <property type="evidence" value="ECO:0007669"/>
    <property type="project" value="TreeGrafter"/>
</dbReference>
<dbReference type="GO" id="GO:0005829">
    <property type="term" value="C:cytosol"/>
    <property type="evidence" value="ECO:0007669"/>
    <property type="project" value="TreeGrafter"/>
</dbReference>
<keyword evidence="3" id="KW-0479">Metal-binding</keyword>
<dbReference type="PRINTS" id="PR00415">
    <property type="entry name" value="ACONITASE"/>
</dbReference>
<proteinExistence type="inferred from homology"/>
<dbReference type="InterPro" id="IPR036008">
    <property type="entry name" value="Aconitase_4Fe-4S_dom"/>
</dbReference>
<dbReference type="PROSITE" id="PS01244">
    <property type="entry name" value="ACONITASE_2"/>
    <property type="match status" value="1"/>
</dbReference>
<protein>
    <submittedName>
        <fullName evidence="7">Related to mitochondrial aconitate hydratase</fullName>
    </submittedName>
</protein>
<dbReference type="InterPro" id="IPR015931">
    <property type="entry name" value="Acnase/IPM_dHydase_lsu_aba_1/3"/>
</dbReference>
<dbReference type="GO" id="GO:0006099">
    <property type="term" value="P:tricarboxylic acid cycle"/>
    <property type="evidence" value="ECO:0007669"/>
    <property type="project" value="TreeGrafter"/>
</dbReference>
<dbReference type="SUPFAM" id="SSF53732">
    <property type="entry name" value="Aconitase iron-sulfur domain"/>
    <property type="match status" value="1"/>
</dbReference>
<dbReference type="GO" id="GO:0046872">
    <property type="term" value="F:metal ion binding"/>
    <property type="evidence" value="ECO:0007669"/>
    <property type="project" value="UniProtKB-KW"/>
</dbReference>
<dbReference type="InterPro" id="IPR050926">
    <property type="entry name" value="Aconitase/IPM_isomerase"/>
</dbReference>
<dbReference type="AlphaFoldDB" id="A0A1L7WGV1"/>
<evidence type="ECO:0000259" key="6">
    <source>
        <dbReference type="Pfam" id="PF00330"/>
    </source>
</evidence>
<name>A0A1L7WGV1_9HELO</name>
<evidence type="ECO:0000313" key="8">
    <source>
        <dbReference type="Proteomes" id="UP000184330"/>
    </source>
</evidence>
<dbReference type="OrthoDB" id="2224430at2759"/>
<dbReference type="InterPro" id="IPR018136">
    <property type="entry name" value="Aconitase_4Fe-4S_BS"/>
</dbReference>
<keyword evidence="8" id="KW-1185">Reference proteome</keyword>
<dbReference type="InterPro" id="IPR015932">
    <property type="entry name" value="Aconitase_dom2"/>
</dbReference>
<comment type="cofactor">
    <cofactor evidence="1">
        <name>[4Fe-4S] cluster</name>
        <dbReference type="ChEBI" id="CHEBI:49883"/>
    </cofactor>
</comment>
<evidence type="ECO:0000256" key="1">
    <source>
        <dbReference type="ARBA" id="ARBA00001966"/>
    </source>
</evidence>
<dbReference type="EMBL" id="FJOG01000002">
    <property type="protein sequence ID" value="CZR52004.1"/>
    <property type="molecule type" value="Genomic_DNA"/>
</dbReference>
<keyword evidence="4" id="KW-0408">Iron</keyword>
<evidence type="ECO:0000256" key="2">
    <source>
        <dbReference type="ARBA" id="ARBA00007185"/>
    </source>
</evidence>
<dbReference type="STRING" id="576137.A0A1L7WGV1"/>
<evidence type="ECO:0000256" key="4">
    <source>
        <dbReference type="ARBA" id="ARBA00023004"/>
    </source>
</evidence>
<evidence type="ECO:0000313" key="7">
    <source>
        <dbReference type="EMBL" id="CZR52004.1"/>
    </source>
</evidence>
<accession>A0A1L7WGV1</accession>
<sequence length="570" mass="62009">MSRFCQLRCTNNFKLSPNSRNNVQRLLPRRRRLTTVSNGRLKDPNSIPMSNLEKDSFLPYTHLRENLTQVRRRIARPLTLSEKMLYSHLCDPVSQVISPGKSFLKLYPDRVAIHDANATMTLLRFMSAGIEKVALPTTIHTDHLTMAEKGAEQDLAAAKKIHREVFEFLASASARYGIGFWKPGSGIIHTIIFENYAFPGSLLVGTDSHTPNAAGMSMLGIGVGGSDAVDAMAGLQWGLPCPKVLGVRLAGKLSGWASSKDIICKLAGLVSVTGGKGKIVEFFGPGVDGLGATAMTTIGNIQNLDFLTPDERSDSYYDDTVEINLDALEPHINGPYTPDLSHPLSKLGQAVEDNNWPEKISASLVGSCTNSSFEDLIKVSGLIKQANKAGFKMKTPFFVSTGSEHIRATAEDAGFLDTMRKAGAMVLSSSCGPCVGQWNRTDVSKVKTTPPSFRTSVKLTLTQGKPNSVISSFNRNFTGRHDGNPGTHSFVTSPELAIAFAYHGSLDFNPSTDTIPDPHGNAFKFQPPNSDELPSSFNSGKKMYQAPFPLNYVESLKGMRGIMLYAQRSI</sequence>
<gene>
    <name evidence="7" type="ORF">PAC_01881</name>
</gene>
<feature type="domain" description="Aconitase/3-isopropylmalate dehydratase large subunit alpha/beta/alpha" evidence="6">
    <location>
        <begin position="310"/>
        <end position="504"/>
    </location>
</feature>
<dbReference type="Proteomes" id="UP000184330">
    <property type="component" value="Unassembled WGS sequence"/>
</dbReference>
<dbReference type="GO" id="GO:0051539">
    <property type="term" value="F:4 iron, 4 sulfur cluster binding"/>
    <property type="evidence" value="ECO:0007669"/>
    <property type="project" value="TreeGrafter"/>
</dbReference>
<dbReference type="GO" id="GO:0005739">
    <property type="term" value="C:mitochondrion"/>
    <property type="evidence" value="ECO:0007669"/>
    <property type="project" value="TreeGrafter"/>
</dbReference>
<dbReference type="PANTHER" id="PTHR43160:SF3">
    <property type="entry name" value="ACONITATE HYDRATASE, MITOCHONDRIAL"/>
    <property type="match status" value="1"/>
</dbReference>
<dbReference type="Gene3D" id="3.30.499.10">
    <property type="entry name" value="Aconitase, domain 3"/>
    <property type="match status" value="2"/>
</dbReference>
<organism evidence="7 8">
    <name type="scientific">Phialocephala subalpina</name>
    <dbReference type="NCBI Taxonomy" id="576137"/>
    <lineage>
        <taxon>Eukaryota</taxon>
        <taxon>Fungi</taxon>
        <taxon>Dikarya</taxon>
        <taxon>Ascomycota</taxon>
        <taxon>Pezizomycotina</taxon>
        <taxon>Leotiomycetes</taxon>
        <taxon>Helotiales</taxon>
        <taxon>Mollisiaceae</taxon>
        <taxon>Phialocephala</taxon>
        <taxon>Phialocephala fortinii species complex</taxon>
    </lineage>
</organism>
<dbReference type="InterPro" id="IPR001030">
    <property type="entry name" value="Acoase/IPM_deHydtase_lsu_aba"/>
</dbReference>